<evidence type="ECO:0000313" key="1">
    <source>
        <dbReference type="EMBL" id="SCA58083.1"/>
    </source>
</evidence>
<keyword evidence="2" id="KW-1185">Reference proteome</keyword>
<sequence length="179" mass="21025">MRGILYRFFFPAIWKTEETHLNLHWNEYSKGQILDETVVEDKILPLVKLLNYSARGLKTIASCQGHYFSQQPPYVYFYCPVPLAAELAEEIYQLSSVARKTYFSWSVDPLFNEEFKVCFTLKAHVLNRAWKERVSGPLYWRKCLQSDFSKLKVLIENILKNPENDIEHFLCNRGGARHA</sequence>
<evidence type="ECO:0000313" key="2">
    <source>
        <dbReference type="Proteomes" id="UP000231658"/>
    </source>
</evidence>
<dbReference type="Proteomes" id="UP000231658">
    <property type="component" value="Unassembled WGS sequence"/>
</dbReference>
<dbReference type="AlphaFoldDB" id="A0A1C3RLI2"/>
<dbReference type="RefSeq" id="WP_069190078.1">
    <property type="nucleotide sequence ID" value="NZ_FLYE01000047.1"/>
</dbReference>
<organism evidence="1 2">
    <name type="scientific">Candidatus Terasakiella magnetica</name>
    <dbReference type="NCBI Taxonomy" id="1867952"/>
    <lineage>
        <taxon>Bacteria</taxon>
        <taxon>Pseudomonadati</taxon>
        <taxon>Pseudomonadota</taxon>
        <taxon>Alphaproteobacteria</taxon>
        <taxon>Rhodospirillales</taxon>
        <taxon>Terasakiellaceae</taxon>
        <taxon>Terasakiella</taxon>
    </lineage>
</organism>
<name>A0A1C3RLI2_9PROT</name>
<protein>
    <submittedName>
        <fullName evidence="1">Uncharacterized protein</fullName>
    </submittedName>
</protein>
<dbReference type="STRING" id="1867952.MTBPR1_80137"/>
<reference evidence="1 2" key="1">
    <citation type="submission" date="2016-07" db="EMBL/GenBank/DDBJ databases">
        <authorList>
            <person name="Lefevre C.T."/>
        </authorList>
    </citation>
    <scope>NUCLEOTIDE SEQUENCE [LARGE SCALE GENOMIC DNA]</scope>
    <source>
        <strain evidence="1">PR1</strain>
    </source>
</reference>
<accession>A0A1C3RLI2</accession>
<gene>
    <name evidence="1" type="ORF">MTBPR1_80137</name>
</gene>
<dbReference type="EMBL" id="FLYE01000047">
    <property type="protein sequence ID" value="SCA58083.1"/>
    <property type="molecule type" value="Genomic_DNA"/>
</dbReference>
<proteinExistence type="predicted"/>